<dbReference type="InterPro" id="IPR010819">
    <property type="entry name" value="AGE/CE"/>
</dbReference>
<evidence type="ECO:0000256" key="1">
    <source>
        <dbReference type="ARBA" id="ARBA00008558"/>
    </source>
</evidence>
<dbReference type="Proteomes" id="UP001165648">
    <property type="component" value="Unassembled WGS sequence"/>
</dbReference>
<dbReference type="PANTHER" id="PTHR15108">
    <property type="entry name" value="N-ACYLGLUCOSAMINE-2-EPIMERASE"/>
    <property type="match status" value="1"/>
</dbReference>
<keyword evidence="2" id="KW-0413">Isomerase</keyword>
<evidence type="ECO:0000313" key="4">
    <source>
        <dbReference type="Proteomes" id="UP001165648"/>
    </source>
</evidence>
<protein>
    <submittedName>
        <fullName evidence="3">AGE family epimerase/isomerase</fullName>
    </submittedName>
</protein>
<dbReference type="Pfam" id="PF07221">
    <property type="entry name" value="GlcNAc_2-epim"/>
    <property type="match status" value="1"/>
</dbReference>
<accession>A0ABT3W4Y4</accession>
<dbReference type="InterPro" id="IPR012341">
    <property type="entry name" value="6hp_glycosidase-like_sf"/>
</dbReference>
<name>A0ABT3W4Y4_9PROT</name>
<organism evidence="3 4">
    <name type="scientific">Bombella saccharophila</name>
    <dbReference type="NCBI Taxonomy" id="2967338"/>
    <lineage>
        <taxon>Bacteria</taxon>
        <taxon>Pseudomonadati</taxon>
        <taxon>Pseudomonadota</taxon>
        <taxon>Alphaproteobacteria</taxon>
        <taxon>Acetobacterales</taxon>
        <taxon>Acetobacteraceae</taxon>
        <taxon>Bombella</taxon>
    </lineage>
</organism>
<dbReference type="SUPFAM" id="SSF48208">
    <property type="entry name" value="Six-hairpin glycosidases"/>
    <property type="match status" value="1"/>
</dbReference>
<dbReference type="RefSeq" id="WP_266106231.1">
    <property type="nucleotide sequence ID" value="NZ_JANIDW010000001.1"/>
</dbReference>
<gene>
    <name evidence="3" type="ORF">NQF64_01390</name>
</gene>
<proteinExistence type="inferred from homology"/>
<dbReference type="EMBL" id="JANIDW010000001">
    <property type="protein sequence ID" value="MCX5613906.1"/>
    <property type="molecule type" value="Genomic_DNA"/>
</dbReference>
<comment type="similarity">
    <text evidence="1">Belongs to the N-acylglucosamine 2-epimerase family.</text>
</comment>
<comment type="caution">
    <text evidence="3">The sequence shown here is derived from an EMBL/GenBank/DDBJ whole genome shotgun (WGS) entry which is preliminary data.</text>
</comment>
<dbReference type="Gene3D" id="1.50.10.10">
    <property type="match status" value="1"/>
</dbReference>
<evidence type="ECO:0000256" key="2">
    <source>
        <dbReference type="ARBA" id="ARBA00023235"/>
    </source>
</evidence>
<sequence length="382" mass="42657">MSSLTTEQTQWHAWLCQKALPLWDQAGFDEQAGLYHERLTFAGAPIPLPHRRLMVQARQVATYCQAALNGHYKAGERALACLAQLTKRYHRADGQAGWVFALGPDLAPSDTKRDLYGHAFILFAHGWAYRLSGDTALLTIAEKSLAEIDALFPSPQGGYRDAIPALSERHSQNPHMHLLEACLTLFEVSQREVFLHHAEAILALALRAFIPQGTDALLEFFTPAWTPEEPYGRNRVEPGHQAEWCWLLGEYHRLAPAGAHATAARKAQHKLYDRLHQTVPGPLLPDALYDDGTLLEATTRIWPQTEMMRLLAQHAPAEPATRYQRLCRMSQLFFTQYAPATLFGGWIDRLDEAGNSATDHMPASSLYHIYSAGQAILNAPPA</sequence>
<reference evidence="3 4" key="1">
    <citation type="submission" date="2022-07" db="EMBL/GenBank/DDBJ databases">
        <title>Bombella genomes.</title>
        <authorList>
            <person name="Harer L."/>
            <person name="Styblova S."/>
            <person name="Ehrmann M."/>
        </authorList>
    </citation>
    <scope>NUCLEOTIDE SEQUENCE [LARGE SCALE GENOMIC DNA]</scope>
    <source>
        <strain evidence="3 4">TMW 2.2558</strain>
    </source>
</reference>
<keyword evidence="4" id="KW-1185">Reference proteome</keyword>
<dbReference type="InterPro" id="IPR008928">
    <property type="entry name" value="6-hairpin_glycosidase_sf"/>
</dbReference>
<evidence type="ECO:0000313" key="3">
    <source>
        <dbReference type="EMBL" id="MCX5613906.1"/>
    </source>
</evidence>